<dbReference type="Pfam" id="PF25351">
    <property type="entry name" value="PH_BUD3_C"/>
    <property type="match status" value="1"/>
</dbReference>
<feature type="domain" description="DH" evidence="3">
    <location>
        <begin position="247"/>
        <end position="462"/>
    </location>
</feature>
<evidence type="ECO:0000256" key="1">
    <source>
        <dbReference type="SAM" id="Coils"/>
    </source>
</evidence>
<dbReference type="Proteomes" id="UP000799302">
    <property type="component" value="Unassembled WGS sequence"/>
</dbReference>
<dbReference type="GO" id="GO:0005085">
    <property type="term" value="F:guanyl-nucleotide exchange factor activity"/>
    <property type="evidence" value="ECO:0007669"/>
    <property type="project" value="InterPro"/>
</dbReference>
<gene>
    <name evidence="4" type="ORF">BT63DRAFT_411163</name>
</gene>
<proteinExistence type="predicted"/>
<evidence type="ECO:0000313" key="5">
    <source>
        <dbReference type="Proteomes" id="UP000799302"/>
    </source>
</evidence>
<dbReference type="SMART" id="SM00325">
    <property type="entry name" value="RhoGEF"/>
    <property type="match status" value="1"/>
</dbReference>
<feature type="compositionally biased region" description="Polar residues" evidence="2">
    <location>
        <begin position="814"/>
        <end position="823"/>
    </location>
</feature>
<feature type="compositionally biased region" description="Polar residues" evidence="2">
    <location>
        <begin position="1260"/>
        <end position="1279"/>
    </location>
</feature>
<feature type="compositionally biased region" description="Low complexity" evidence="2">
    <location>
        <begin position="1058"/>
        <end position="1069"/>
    </location>
</feature>
<dbReference type="OrthoDB" id="4066896at2759"/>
<dbReference type="SUPFAM" id="SSF48065">
    <property type="entry name" value="DBL homology domain (DH-domain)"/>
    <property type="match status" value="1"/>
</dbReference>
<feature type="compositionally biased region" description="Polar residues" evidence="2">
    <location>
        <begin position="1340"/>
        <end position="1351"/>
    </location>
</feature>
<dbReference type="InterPro" id="IPR057454">
    <property type="entry name" value="Bud3_C"/>
</dbReference>
<keyword evidence="1" id="KW-0175">Coiled coil</keyword>
<evidence type="ECO:0000259" key="3">
    <source>
        <dbReference type="PROSITE" id="PS50010"/>
    </source>
</evidence>
<protein>
    <recommendedName>
        <fullName evidence="3">DH domain-containing protein</fullName>
    </recommendedName>
</protein>
<feature type="compositionally biased region" description="Polar residues" evidence="2">
    <location>
        <begin position="1186"/>
        <end position="1235"/>
    </location>
</feature>
<dbReference type="Pfam" id="PF00621">
    <property type="entry name" value="RhoGEF"/>
    <property type="match status" value="1"/>
</dbReference>
<dbReference type="GO" id="GO:0031991">
    <property type="term" value="P:regulation of actomyosin contractile ring contraction"/>
    <property type="evidence" value="ECO:0007669"/>
    <property type="project" value="TreeGrafter"/>
</dbReference>
<name>A0A6A6UK25_9PEZI</name>
<evidence type="ECO:0000313" key="4">
    <source>
        <dbReference type="EMBL" id="KAF2671817.1"/>
    </source>
</evidence>
<keyword evidence="5" id="KW-1185">Reference proteome</keyword>
<feature type="compositionally biased region" description="Polar residues" evidence="2">
    <location>
        <begin position="1398"/>
        <end position="1411"/>
    </location>
</feature>
<dbReference type="EMBL" id="MU004232">
    <property type="protein sequence ID" value="KAF2671817.1"/>
    <property type="molecule type" value="Genomic_DNA"/>
</dbReference>
<feature type="region of interest" description="Disordered" evidence="2">
    <location>
        <begin position="1043"/>
        <end position="1412"/>
    </location>
</feature>
<feature type="compositionally biased region" description="Basic and acidic residues" evidence="2">
    <location>
        <begin position="1373"/>
        <end position="1383"/>
    </location>
</feature>
<dbReference type="InterPro" id="IPR035899">
    <property type="entry name" value="DBL_dom_sf"/>
</dbReference>
<dbReference type="PANTHER" id="PTHR22834">
    <property type="entry name" value="NUCLEAR FUSION PROTEIN FUS2"/>
    <property type="match status" value="1"/>
</dbReference>
<feature type="region of interest" description="Disordered" evidence="2">
    <location>
        <begin position="810"/>
        <end position="843"/>
    </location>
</feature>
<feature type="coiled-coil region" evidence="1">
    <location>
        <begin position="1488"/>
        <end position="1522"/>
    </location>
</feature>
<dbReference type="PANTHER" id="PTHR22834:SF21">
    <property type="entry name" value="GUANYL NUCLEOTIDE EXCHANGE FACTOR, PUTATIVE (AFU_ORTHOLOGUE AFUA_5G11890)-RELATED"/>
    <property type="match status" value="1"/>
</dbReference>
<dbReference type="GO" id="GO:0005737">
    <property type="term" value="C:cytoplasm"/>
    <property type="evidence" value="ECO:0007669"/>
    <property type="project" value="TreeGrafter"/>
</dbReference>
<sequence>MVLINNPPPTLSPDAVSLYYVIDELLARSPILIFYGPTATATATANNSRIQAHIFSPAGLGSYPRLTISPSSPLYAAVNCLPREEQGDDISRGLAFSLFKYFAELPQHVKDEWQHDPSAIGKLRATPNMFGDAHAAMLASRMVKVENVGDVIRDVTQGLAEQSISWQDLDVILPTGSMKELDTSGRDSAGSDLGVDAIVDMRYGEYAPLVKLFGDSAFIPTSRLRRAPSRPTGLNRSSIFTRKQKENVRREMCELLDTEENYVSKLYDLLHSVAEDFREKAKGKNPTSSSPSEEALKGLFPQSLDTILEVNSTFLDALRKVVEETENEAIQDIESTKDEGVAVYSGPLSTDVTGSLALATCLRSWFPKFSECYAHYMKAHSQFSTYLKIFMKETGSSFSKRLAETGEQRLMSMLIEPVQRLPRYNLYIDNIIKQLPAKHPALKSLLKARDTISEICSQDSSTVPPSRVIEHLKRIIPSWPATLKPSSRLIAAVDVIEIPPPYRIESAGLRAVYCIILMFTDYLVVLKKLSKASISARGLVAQIDGQDVADSRADELTFRQALEINSFDITEVDELRMIQVLPTPAPPGRPASRPSSISAGTLAQTFYLAGSYEGRANKFMEELVKARIEGRYSEAERESAKFEVRSGTGVDLTFFAGLSDSDFDSGKEGRGPPSKARIWIAPPGNQISTEKLAGVEIYASVNFTDKPETPYSLDFYGPNNYHCEDNLRSAEFLPVLGKRFRDALQMRSQIKNPAITKTLLARNQHLLQSLKIVTSNQTEGPKENRSRPHSPVKMLTSLFGGGLQKENSFRKTHSQTLSLSDIPQLSRPVTPRQKSDDVPMKNPETTHQFTQLASNVIERLEDTLSSYILAILARKGNIVGKSLRMRANADELEVNDLYNALLNNSANYELSAQCSVDVLFCSFEKFIKHAWQERMGPIIPVQTWNDVQAKLQGPNPADFEDTFRLKFGDMSPQNQRALKAIIKLLAELLEGASNDGDRGIMTASFADILVPEGRSMELVHVLDRLVEDIDHLLSDAQYSGAATPMGGSLTSESRHRATNTGSLTSNTSSLRKKFGLLTRKGSKNQNESEPETSVWRTLSKSKHGTGSESSSLSKGSANRTKLDMTGSLNLSPKRPVSRDRPTVLGAFGFENSNSRPLSTIGEGQITGPPRKKRRSSLSDLTALRASANSTPVFSSPRSPPKHSTSMLNVDSPRTPSPTKQSFIPQPASAQSNSIRAPSPKKENSPIRTLPRAFSPPKSRPVTSSGEDTPASTPLSTQPPNHRRRNTNTGSSIPAPKTLGGLSERPTSGNVRKLPPTPSASKIPSGVPSATPIERPAPLNPANSKLRMQSPQKLRARLQDEHKAINNATGSLQDDLKQIGEELQRAGSTRMAGAHHTRGNSVSSQTDASSSEARIKAISAKHAMALNELKKRIDALGSDVTSSLEVSEKRAAALDKLYAEADEENRLLYAQVNDSLKEVFGQVKGGQGVAELKKRAEKAEDEASKLRKENWRLKREVAGLRAQLKD</sequence>
<accession>A0A6A6UK25</accession>
<dbReference type="InterPro" id="IPR000219">
    <property type="entry name" value="DH_dom"/>
</dbReference>
<evidence type="ECO:0000256" key="2">
    <source>
        <dbReference type="SAM" id="MobiDB-lite"/>
    </source>
</evidence>
<dbReference type="InterPro" id="IPR051492">
    <property type="entry name" value="Dynamin-Rho_GEF"/>
</dbReference>
<dbReference type="GO" id="GO:0032955">
    <property type="term" value="P:regulation of division septum assembly"/>
    <property type="evidence" value="ECO:0007669"/>
    <property type="project" value="TreeGrafter"/>
</dbReference>
<dbReference type="Gene3D" id="1.20.900.10">
    <property type="entry name" value="Dbl homology (DH) domain"/>
    <property type="match status" value="1"/>
</dbReference>
<dbReference type="PROSITE" id="PS50010">
    <property type="entry name" value="DH_2"/>
    <property type="match status" value="1"/>
</dbReference>
<reference evidence="4" key="1">
    <citation type="journal article" date="2020" name="Stud. Mycol.">
        <title>101 Dothideomycetes genomes: a test case for predicting lifestyles and emergence of pathogens.</title>
        <authorList>
            <person name="Haridas S."/>
            <person name="Albert R."/>
            <person name="Binder M."/>
            <person name="Bloem J."/>
            <person name="Labutti K."/>
            <person name="Salamov A."/>
            <person name="Andreopoulos B."/>
            <person name="Baker S."/>
            <person name="Barry K."/>
            <person name="Bills G."/>
            <person name="Bluhm B."/>
            <person name="Cannon C."/>
            <person name="Castanera R."/>
            <person name="Culley D."/>
            <person name="Daum C."/>
            <person name="Ezra D."/>
            <person name="Gonzalez J."/>
            <person name="Henrissat B."/>
            <person name="Kuo A."/>
            <person name="Liang C."/>
            <person name="Lipzen A."/>
            <person name="Lutzoni F."/>
            <person name="Magnuson J."/>
            <person name="Mondo S."/>
            <person name="Nolan M."/>
            <person name="Ohm R."/>
            <person name="Pangilinan J."/>
            <person name="Park H.-J."/>
            <person name="Ramirez L."/>
            <person name="Alfaro M."/>
            <person name="Sun H."/>
            <person name="Tritt A."/>
            <person name="Yoshinaga Y."/>
            <person name="Zwiers L.-H."/>
            <person name="Turgeon B."/>
            <person name="Goodwin S."/>
            <person name="Spatafora J."/>
            <person name="Crous P."/>
            <person name="Grigoriev I."/>
        </authorList>
    </citation>
    <scope>NUCLEOTIDE SEQUENCE</scope>
    <source>
        <strain evidence="4">CBS 115976</strain>
    </source>
</reference>
<organism evidence="4 5">
    <name type="scientific">Microthyrium microscopicum</name>
    <dbReference type="NCBI Taxonomy" id="703497"/>
    <lineage>
        <taxon>Eukaryota</taxon>
        <taxon>Fungi</taxon>
        <taxon>Dikarya</taxon>
        <taxon>Ascomycota</taxon>
        <taxon>Pezizomycotina</taxon>
        <taxon>Dothideomycetes</taxon>
        <taxon>Dothideomycetes incertae sedis</taxon>
        <taxon>Microthyriales</taxon>
        <taxon>Microthyriaceae</taxon>
        <taxon>Microthyrium</taxon>
    </lineage>
</organism>
<feature type="compositionally biased region" description="Low complexity" evidence="2">
    <location>
        <begin position="1104"/>
        <end position="1116"/>
    </location>
</feature>